<evidence type="ECO:0000313" key="2">
    <source>
        <dbReference type="Proteomes" id="UP000224460"/>
    </source>
</evidence>
<reference evidence="1" key="1">
    <citation type="submission" date="2017-10" db="EMBL/GenBank/DDBJ databases">
        <title>Genome sequence of cellulolytic Lachnospiraceae bacterium XHS1971 isolated from hotspring sediment.</title>
        <authorList>
            <person name="Vasudevan G."/>
            <person name="Joshi A.J."/>
            <person name="Hivarkar S."/>
            <person name="Lanjekar V.B."/>
            <person name="Dhakephalkar P.K."/>
            <person name="Dagar S."/>
        </authorList>
    </citation>
    <scope>NUCLEOTIDE SEQUENCE</scope>
    <source>
        <strain evidence="1">XHS1971</strain>
    </source>
</reference>
<accession>A0AC61DEJ7</accession>
<comment type="caution">
    <text evidence="1">The sequence shown here is derived from an EMBL/GenBank/DDBJ whole genome shotgun (WGS) entry which is preliminary data.</text>
</comment>
<proteinExistence type="predicted"/>
<organism evidence="1 2">
    <name type="scientific">Sporanaerobium hydrogeniformans</name>
    <dbReference type="NCBI Taxonomy" id="3072179"/>
    <lineage>
        <taxon>Bacteria</taxon>
        <taxon>Bacillati</taxon>
        <taxon>Bacillota</taxon>
        <taxon>Clostridia</taxon>
        <taxon>Lachnospirales</taxon>
        <taxon>Lachnospiraceae</taxon>
        <taxon>Sporanaerobium</taxon>
    </lineage>
</organism>
<sequence>MELNEATKFSMNLNTNHGLVHINEQGLNEKNLVVELPQEFLVTTTDGEKRKGGRLISLILTTI</sequence>
<dbReference type="Proteomes" id="UP000224460">
    <property type="component" value="Unassembled WGS sequence"/>
</dbReference>
<evidence type="ECO:0000313" key="1">
    <source>
        <dbReference type="EMBL" id="PHV71574.1"/>
    </source>
</evidence>
<name>A0AC61DEJ7_9FIRM</name>
<dbReference type="EMBL" id="PEDL01000002">
    <property type="protein sequence ID" value="PHV71574.1"/>
    <property type="molecule type" value="Genomic_DNA"/>
</dbReference>
<gene>
    <name evidence="1" type="ORF">CS063_03125</name>
</gene>
<keyword evidence="2" id="KW-1185">Reference proteome</keyword>
<protein>
    <submittedName>
        <fullName evidence="1">Uncharacterized protein</fullName>
    </submittedName>
</protein>